<dbReference type="InterPro" id="IPR005248">
    <property type="entry name" value="NadD/NMNAT"/>
</dbReference>
<evidence type="ECO:0000256" key="5">
    <source>
        <dbReference type="ARBA" id="ARBA00022695"/>
    </source>
</evidence>
<comment type="pathway">
    <text evidence="2 10">Cofactor biosynthesis; NAD(+) biosynthesis; deamido-NAD(+) from nicotinate D-ribonucleotide: step 1/1.</text>
</comment>
<dbReference type="GO" id="GO:0009435">
    <property type="term" value="P:NAD+ biosynthetic process"/>
    <property type="evidence" value="ECO:0007669"/>
    <property type="project" value="UniProtKB-UniRule"/>
</dbReference>
<dbReference type="GO" id="GO:0005524">
    <property type="term" value="F:ATP binding"/>
    <property type="evidence" value="ECO:0007669"/>
    <property type="project" value="UniProtKB-KW"/>
</dbReference>
<name>A0A0R1TQE9_9LACO</name>
<dbReference type="eggNOG" id="COG1057">
    <property type="taxonomic scope" value="Bacteria"/>
</dbReference>
<dbReference type="GO" id="GO:0004515">
    <property type="term" value="F:nicotinate-nucleotide adenylyltransferase activity"/>
    <property type="evidence" value="ECO:0007669"/>
    <property type="project" value="UniProtKB-UniRule"/>
</dbReference>
<evidence type="ECO:0000313" key="13">
    <source>
        <dbReference type="Proteomes" id="UP000051324"/>
    </source>
</evidence>
<evidence type="ECO:0000256" key="6">
    <source>
        <dbReference type="ARBA" id="ARBA00022741"/>
    </source>
</evidence>
<dbReference type="InterPro" id="IPR014729">
    <property type="entry name" value="Rossmann-like_a/b/a_fold"/>
</dbReference>
<dbReference type="NCBIfam" id="NF000840">
    <property type="entry name" value="PRK00071.1-3"/>
    <property type="match status" value="1"/>
</dbReference>
<keyword evidence="13" id="KW-1185">Reference proteome</keyword>
<feature type="domain" description="Cytidyltransferase-like" evidence="11">
    <location>
        <begin position="28"/>
        <end position="183"/>
    </location>
</feature>
<comment type="caution">
    <text evidence="12">The sequence shown here is derived from an EMBL/GenBank/DDBJ whole genome shotgun (WGS) entry which is preliminary data.</text>
</comment>
<evidence type="ECO:0000256" key="7">
    <source>
        <dbReference type="ARBA" id="ARBA00022840"/>
    </source>
</evidence>
<dbReference type="EMBL" id="AZFT01000053">
    <property type="protein sequence ID" value="KRL83670.1"/>
    <property type="molecule type" value="Genomic_DNA"/>
</dbReference>
<evidence type="ECO:0000256" key="9">
    <source>
        <dbReference type="ARBA" id="ARBA00048721"/>
    </source>
</evidence>
<sequence>MSTTQVTTIAPKVQVEPLENAPKKRIGIMGGTFNPPHLGHLIMAKQVQEQLDLDKVLFMPDNLPPHVDKKSAIAPEYRLKMVELSIANEEKFQLEDLEIKRGGISYTYDTVKELKELYPHTDFYFIIGGDMVDYLPKWYKIDELVHMIQFVSVERKGYEKKSDYPLIWVDVPRIDISSSMIRDKIAQQKSIKYLVTTEVEKYIKQEGLYHDTNS</sequence>
<comment type="similarity">
    <text evidence="10">Belongs to the NadD family.</text>
</comment>
<reference evidence="12 13" key="1">
    <citation type="journal article" date="2015" name="Genome Announc.">
        <title>Expanding the biotechnology potential of lactobacilli through comparative genomics of 213 strains and associated genera.</title>
        <authorList>
            <person name="Sun Z."/>
            <person name="Harris H.M."/>
            <person name="McCann A."/>
            <person name="Guo C."/>
            <person name="Argimon S."/>
            <person name="Zhang W."/>
            <person name="Yang X."/>
            <person name="Jeffery I.B."/>
            <person name="Cooney J.C."/>
            <person name="Kagawa T.F."/>
            <person name="Liu W."/>
            <person name="Song Y."/>
            <person name="Salvetti E."/>
            <person name="Wrobel A."/>
            <person name="Rasinkangas P."/>
            <person name="Parkhill J."/>
            <person name="Rea M.C."/>
            <person name="O'Sullivan O."/>
            <person name="Ritari J."/>
            <person name="Douillard F.P."/>
            <person name="Paul Ross R."/>
            <person name="Yang R."/>
            <person name="Briner A.E."/>
            <person name="Felis G.E."/>
            <person name="de Vos W.M."/>
            <person name="Barrangou R."/>
            <person name="Klaenhammer T.R."/>
            <person name="Caufield P.W."/>
            <person name="Cui Y."/>
            <person name="Zhang H."/>
            <person name="O'Toole P.W."/>
        </authorList>
    </citation>
    <scope>NUCLEOTIDE SEQUENCE [LARGE SCALE GENOMIC DNA]</scope>
    <source>
        <strain evidence="12 13">DSM 16634</strain>
    </source>
</reference>
<dbReference type="Gene3D" id="3.40.50.620">
    <property type="entry name" value="HUPs"/>
    <property type="match status" value="1"/>
</dbReference>
<dbReference type="Pfam" id="PF01467">
    <property type="entry name" value="CTP_transf_like"/>
    <property type="match status" value="1"/>
</dbReference>
<dbReference type="PATRIC" id="fig|1423724.4.peg.970"/>
<dbReference type="HAMAP" id="MF_00244">
    <property type="entry name" value="NaMN_adenylyltr"/>
    <property type="match status" value="1"/>
</dbReference>
<keyword evidence="3 10" id="KW-0662">Pyridine nucleotide biosynthesis</keyword>
<dbReference type="NCBIfam" id="TIGR00125">
    <property type="entry name" value="cyt_tran_rel"/>
    <property type="match status" value="1"/>
</dbReference>
<dbReference type="STRING" id="1423724.FC32_GL000930"/>
<keyword evidence="4 10" id="KW-0808">Transferase</keyword>
<dbReference type="UniPathway" id="UPA00253">
    <property type="reaction ID" value="UER00332"/>
</dbReference>
<protein>
    <recommendedName>
        <fullName evidence="10">Probable nicotinate-nucleotide adenylyltransferase</fullName>
        <ecNumber evidence="10">2.7.7.18</ecNumber>
    </recommendedName>
    <alternativeName>
        <fullName evidence="10">Deamido-NAD(+) diphosphorylase</fullName>
    </alternativeName>
    <alternativeName>
        <fullName evidence="10">Deamido-NAD(+) pyrophosphorylase</fullName>
    </alternativeName>
    <alternativeName>
        <fullName evidence="10">Nicotinate mononucleotide adenylyltransferase</fullName>
        <shortName evidence="10">NaMN adenylyltransferase</shortName>
    </alternativeName>
</protein>
<keyword evidence="5 10" id="KW-0548">Nucleotidyltransferase</keyword>
<dbReference type="NCBIfam" id="NF000841">
    <property type="entry name" value="PRK00071.1-4"/>
    <property type="match status" value="1"/>
</dbReference>
<gene>
    <name evidence="10" type="primary">nadD</name>
    <name evidence="12" type="ORF">FC32_GL000930</name>
</gene>
<evidence type="ECO:0000313" key="12">
    <source>
        <dbReference type="EMBL" id="KRL83670.1"/>
    </source>
</evidence>
<accession>A0A0R1TQE9</accession>
<evidence type="ECO:0000256" key="10">
    <source>
        <dbReference type="HAMAP-Rule" id="MF_00244"/>
    </source>
</evidence>
<evidence type="ECO:0000256" key="8">
    <source>
        <dbReference type="ARBA" id="ARBA00023027"/>
    </source>
</evidence>
<evidence type="ECO:0000256" key="3">
    <source>
        <dbReference type="ARBA" id="ARBA00022642"/>
    </source>
</evidence>
<dbReference type="CDD" id="cd02165">
    <property type="entry name" value="NMNAT"/>
    <property type="match status" value="1"/>
</dbReference>
<dbReference type="OrthoDB" id="5295945at2"/>
<comment type="function">
    <text evidence="1 10">Catalyzes the reversible adenylation of nicotinate mononucleotide (NaMN) to nicotinic acid adenine dinucleotide (NaAD).</text>
</comment>
<evidence type="ECO:0000256" key="2">
    <source>
        <dbReference type="ARBA" id="ARBA00005019"/>
    </source>
</evidence>
<dbReference type="InterPro" id="IPR004821">
    <property type="entry name" value="Cyt_trans-like"/>
</dbReference>
<proteinExistence type="inferred from homology"/>
<dbReference type="Proteomes" id="UP000051324">
    <property type="component" value="Unassembled WGS sequence"/>
</dbReference>
<dbReference type="EC" id="2.7.7.18" evidence="10"/>
<dbReference type="NCBIfam" id="TIGR00482">
    <property type="entry name" value="nicotinate (nicotinamide) nucleotide adenylyltransferase"/>
    <property type="match status" value="1"/>
</dbReference>
<keyword evidence="7 10" id="KW-0067">ATP-binding</keyword>
<dbReference type="SUPFAM" id="SSF52374">
    <property type="entry name" value="Nucleotidylyl transferase"/>
    <property type="match status" value="1"/>
</dbReference>
<organism evidence="12 13">
    <name type="scientific">Ligilactobacillus apodemi DSM 16634 = JCM 16172</name>
    <dbReference type="NCBI Taxonomy" id="1423724"/>
    <lineage>
        <taxon>Bacteria</taxon>
        <taxon>Bacillati</taxon>
        <taxon>Bacillota</taxon>
        <taxon>Bacilli</taxon>
        <taxon>Lactobacillales</taxon>
        <taxon>Lactobacillaceae</taxon>
        <taxon>Ligilactobacillus</taxon>
    </lineage>
</organism>
<evidence type="ECO:0000256" key="4">
    <source>
        <dbReference type="ARBA" id="ARBA00022679"/>
    </source>
</evidence>
<evidence type="ECO:0000259" key="11">
    <source>
        <dbReference type="Pfam" id="PF01467"/>
    </source>
</evidence>
<keyword evidence="8 10" id="KW-0520">NAD</keyword>
<comment type="catalytic activity">
    <reaction evidence="9 10">
        <text>nicotinate beta-D-ribonucleotide + ATP + H(+) = deamido-NAD(+) + diphosphate</text>
        <dbReference type="Rhea" id="RHEA:22860"/>
        <dbReference type="ChEBI" id="CHEBI:15378"/>
        <dbReference type="ChEBI" id="CHEBI:30616"/>
        <dbReference type="ChEBI" id="CHEBI:33019"/>
        <dbReference type="ChEBI" id="CHEBI:57502"/>
        <dbReference type="ChEBI" id="CHEBI:58437"/>
        <dbReference type="EC" id="2.7.7.18"/>
    </reaction>
</comment>
<dbReference type="PANTHER" id="PTHR39321">
    <property type="entry name" value="NICOTINATE-NUCLEOTIDE ADENYLYLTRANSFERASE-RELATED"/>
    <property type="match status" value="1"/>
</dbReference>
<keyword evidence="6 10" id="KW-0547">Nucleotide-binding</keyword>
<dbReference type="AlphaFoldDB" id="A0A0R1TQE9"/>
<dbReference type="PANTHER" id="PTHR39321:SF3">
    <property type="entry name" value="PHOSPHOPANTETHEINE ADENYLYLTRANSFERASE"/>
    <property type="match status" value="1"/>
</dbReference>
<evidence type="ECO:0000256" key="1">
    <source>
        <dbReference type="ARBA" id="ARBA00002324"/>
    </source>
</evidence>
<dbReference type="RefSeq" id="WP_025086963.1">
    <property type="nucleotide sequence ID" value="NZ_AZFT01000053.1"/>
</dbReference>